<protein>
    <recommendedName>
        <fullName evidence="4">Phospholipase/carboxylesterase/thioesterase domain-containing protein</fullName>
    </recommendedName>
</protein>
<dbReference type="FunFam" id="3.40.50.1820:FF:000919">
    <property type="entry name" value="Predicted protein"/>
    <property type="match status" value="1"/>
</dbReference>
<dbReference type="KEGG" id="mbr:MONBRDRAFT_34134"/>
<proteinExistence type="inferred from homology"/>
<evidence type="ECO:0000256" key="1">
    <source>
        <dbReference type="ARBA" id="ARBA00006499"/>
    </source>
</evidence>
<keyword evidence="6" id="KW-1185">Reference proteome</keyword>
<dbReference type="InterPro" id="IPR029058">
    <property type="entry name" value="AB_hydrolase_fold"/>
</dbReference>
<dbReference type="PANTHER" id="PTHR10655:SF17">
    <property type="entry name" value="LYSOPHOSPHOLIPASE-LIKE PROTEIN 1"/>
    <property type="match status" value="1"/>
</dbReference>
<dbReference type="EMBL" id="CH991571">
    <property type="protein sequence ID" value="EDQ85717.1"/>
    <property type="molecule type" value="Genomic_DNA"/>
</dbReference>
<evidence type="ECO:0000256" key="2">
    <source>
        <dbReference type="ARBA" id="ARBA00022801"/>
    </source>
</evidence>
<keyword evidence="3" id="KW-0732">Signal</keyword>
<evidence type="ECO:0000256" key="3">
    <source>
        <dbReference type="SAM" id="SignalP"/>
    </source>
</evidence>
<dbReference type="STRING" id="81824.A9V9S3"/>
<dbReference type="RefSeq" id="XP_001749432.1">
    <property type="nucleotide sequence ID" value="XM_001749380.1"/>
</dbReference>
<evidence type="ECO:0000313" key="6">
    <source>
        <dbReference type="Proteomes" id="UP000001357"/>
    </source>
</evidence>
<feature type="domain" description="Phospholipase/carboxylesterase/thioesterase" evidence="4">
    <location>
        <begin position="64"/>
        <end position="175"/>
    </location>
</feature>
<dbReference type="InParanoid" id="A9V9S3"/>
<dbReference type="Proteomes" id="UP000001357">
    <property type="component" value="Unassembled WGS sequence"/>
</dbReference>
<dbReference type="InterPro" id="IPR003140">
    <property type="entry name" value="PLipase/COase/thioEstase"/>
</dbReference>
<sequence>MAAQSWSSRGGLIVLLSWFLVAIIKVEAERGASSSKGDMYSRVVPRLHAGVRAEEMLRATTAIAEPRSGKHLSSLLVLHGLGDSADGFGDVVSILGSMFPDTKFVVPSAPAQPVTVNGGMVMPSWYDISSFDDRTTQECAGLLQSIESVRHLVEEECASVGDDKVAIMGFSQGGVGSSQGGARAVSPRYYGCRR</sequence>
<dbReference type="InterPro" id="IPR050565">
    <property type="entry name" value="LYPA1-2/EST-like"/>
</dbReference>
<feature type="chain" id="PRO_5002742874" description="Phospholipase/carboxylesterase/thioesterase domain-containing protein" evidence="3">
    <location>
        <begin position="29"/>
        <end position="194"/>
    </location>
</feature>
<evidence type="ECO:0000313" key="5">
    <source>
        <dbReference type="EMBL" id="EDQ85717.1"/>
    </source>
</evidence>
<reference evidence="5 6" key="1">
    <citation type="journal article" date="2008" name="Nature">
        <title>The genome of the choanoflagellate Monosiga brevicollis and the origin of metazoans.</title>
        <authorList>
            <consortium name="JGI Sequencing"/>
            <person name="King N."/>
            <person name="Westbrook M.J."/>
            <person name="Young S.L."/>
            <person name="Kuo A."/>
            <person name="Abedin M."/>
            <person name="Chapman J."/>
            <person name="Fairclough S."/>
            <person name="Hellsten U."/>
            <person name="Isogai Y."/>
            <person name="Letunic I."/>
            <person name="Marr M."/>
            <person name="Pincus D."/>
            <person name="Putnam N."/>
            <person name="Rokas A."/>
            <person name="Wright K.J."/>
            <person name="Zuzow R."/>
            <person name="Dirks W."/>
            <person name="Good M."/>
            <person name="Goodstein D."/>
            <person name="Lemons D."/>
            <person name="Li W."/>
            <person name="Lyons J.B."/>
            <person name="Morris A."/>
            <person name="Nichols S."/>
            <person name="Richter D.J."/>
            <person name="Salamov A."/>
            <person name="Bork P."/>
            <person name="Lim W.A."/>
            <person name="Manning G."/>
            <person name="Miller W.T."/>
            <person name="McGinnis W."/>
            <person name="Shapiro H."/>
            <person name="Tjian R."/>
            <person name="Grigoriev I.V."/>
            <person name="Rokhsar D."/>
        </authorList>
    </citation>
    <scope>NUCLEOTIDE SEQUENCE [LARGE SCALE GENOMIC DNA]</scope>
    <source>
        <strain evidence="6">MX1 / ATCC 50154</strain>
    </source>
</reference>
<dbReference type="AlphaFoldDB" id="A9V9S3"/>
<comment type="similarity">
    <text evidence="1">Belongs to the AB hydrolase superfamily. AB hydrolase 2 family.</text>
</comment>
<name>A9V9S3_MONBE</name>
<feature type="signal peptide" evidence="3">
    <location>
        <begin position="1"/>
        <end position="28"/>
    </location>
</feature>
<dbReference type="SUPFAM" id="SSF53474">
    <property type="entry name" value="alpha/beta-Hydrolases"/>
    <property type="match status" value="1"/>
</dbReference>
<gene>
    <name evidence="5" type="ORF">MONBRDRAFT_34134</name>
</gene>
<dbReference type="GeneID" id="5894758"/>
<evidence type="ECO:0000259" key="4">
    <source>
        <dbReference type="Pfam" id="PF02230"/>
    </source>
</evidence>
<organism evidence="5 6">
    <name type="scientific">Monosiga brevicollis</name>
    <name type="common">Choanoflagellate</name>
    <dbReference type="NCBI Taxonomy" id="81824"/>
    <lineage>
        <taxon>Eukaryota</taxon>
        <taxon>Choanoflagellata</taxon>
        <taxon>Craspedida</taxon>
        <taxon>Salpingoecidae</taxon>
        <taxon>Monosiga</taxon>
    </lineage>
</organism>
<dbReference type="PANTHER" id="PTHR10655">
    <property type="entry name" value="LYSOPHOSPHOLIPASE-RELATED"/>
    <property type="match status" value="1"/>
</dbReference>
<dbReference type="Pfam" id="PF02230">
    <property type="entry name" value="Abhydrolase_2"/>
    <property type="match status" value="1"/>
</dbReference>
<keyword evidence="2" id="KW-0378">Hydrolase</keyword>
<dbReference type="eggNOG" id="KOG2112">
    <property type="taxonomic scope" value="Eukaryota"/>
</dbReference>
<dbReference type="GO" id="GO:0016787">
    <property type="term" value="F:hydrolase activity"/>
    <property type="evidence" value="ECO:0007669"/>
    <property type="project" value="UniProtKB-KW"/>
</dbReference>
<accession>A9V9S3</accession>
<dbReference type="Gene3D" id="3.40.50.1820">
    <property type="entry name" value="alpha/beta hydrolase"/>
    <property type="match status" value="1"/>
</dbReference>